<keyword evidence="2 5" id="KW-0378">Hydrolase</keyword>
<name>A0A7X1B173_9BACT</name>
<dbReference type="RefSeq" id="WP_185693276.1">
    <property type="nucleotide sequence ID" value="NZ_JACHVA010000101.1"/>
</dbReference>
<evidence type="ECO:0000256" key="2">
    <source>
        <dbReference type="ARBA" id="ARBA00022801"/>
    </source>
</evidence>
<dbReference type="GO" id="GO:0004806">
    <property type="term" value="F:triacylglycerol lipase activity"/>
    <property type="evidence" value="ECO:0007669"/>
    <property type="project" value="TreeGrafter"/>
</dbReference>
<dbReference type="PANTHER" id="PTHR48081">
    <property type="entry name" value="AB HYDROLASE SUPERFAMILY PROTEIN C4A8.06C"/>
    <property type="match status" value="1"/>
</dbReference>
<evidence type="ECO:0000259" key="4">
    <source>
        <dbReference type="Pfam" id="PF20434"/>
    </source>
</evidence>
<reference evidence="5 6" key="1">
    <citation type="submission" date="2020-07" db="EMBL/GenBank/DDBJ databases">
        <authorList>
            <person name="Feng X."/>
        </authorList>
    </citation>
    <scope>NUCLEOTIDE SEQUENCE [LARGE SCALE GENOMIC DNA]</scope>
    <source>
        <strain evidence="5 6">JCM14086</strain>
    </source>
</reference>
<dbReference type="PANTHER" id="PTHR48081:SF30">
    <property type="entry name" value="ACETYL-HYDROLASE LIPR-RELATED"/>
    <property type="match status" value="1"/>
</dbReference>
<dbReference type="AlphaFoldDB" id="A0A7X1B173"/>
<evidence type="ECO:0000259" key="3">
    <source>
        <dbReference type="Pfam" id="PF00326"/>
    </source>
</evidence>
<feature type="domain" description="Peptidase S9 prolyl oligopeptidase catalytic" evidence="3">
    <location>
        <begin position="181"/>
        <end position="260"/>
    </location>
</feature>
<evidence type="ECO:0000256" key="1">
    <source>
        <dbReference type="ARBA" id="ARBA00010515"/>
    </source>
</evidence>
<dbReference type="InterPro" id="IPR050300">
    <property type="entry name" value="GDXG_lipolytic_enzyme"/>
</dbReference>
<evidence type="ECO:0000313" key="5">
    <source>
        <dbReference type="EMBL" id="MBC2602610.1"/>
    </source>
</evidence>
<dbReference type="Gene3D" id="3.40.50.1820">
    <property type="entry name" value="alpha/beta hydrolase"/>
    <property type="match status" value="1"/>
</dbReference>
<comment type="caution">
    <text evidence="5">The sequence shown here is derived from an EMBL/GenBank/DDBJ whole genome shotgun (WGS) entry which is preliminary data.</text>
</comment>
<keyword evidence="6" id="KW-1185">Reference proteome</keyword>
<comment type="similarity">
    <text evidence="1">Belongs to the 'GDXG' lipolytic enzyme family.</text>
</comment>
<protein>
    <submittedName>
        <fullName evidence="5">Alpha/beta hydrolase</fullName>
    </submittedName>
</protein>
<organism evidence="5 6">
    <name type="scientific">Puniceicoccus vermicola</name>
    <dbReference type="NCBI Taxonomy" id="388746"/>
    <lineage>
        <taxon>Bacteria</taxon>
        <taxon>Pseudomonadati</taxon>
        <taxon>Verrucomicrobiota</taxon>
        <taxon>Opitutia</taxon>
        <taxon>Puniceicoccales</taxon>
        <taxon>Puniceicoccaceae</taxon>
        <taxon>Puniceicoccus</taxon>
    </lineage>
</organism>
<accession>A0A7X1B173</accession>
<dbReference type="Proteomes" id="UP000525652">
    <property type="component" value="Unassembled WGS sequence"/>
</dbReference>
<sequence length="271" mass="30315">MLSPLYSSQEAEIKPDQFEFYKTVDGKDFDLHIFTPEGHQPSDVRPAIVFFHGGAWRGGNPRSLYPQCRYLADRGMIAISVKYRVRSRDGTSPRECVMDANSAMRWVRANSDQLGINPDRIAAGGSSAGAQMAAATATTTKFNDPGDDPDIDCRPDALVLFNPVIDNGPGPDSFGHYWVADYWEDFSPLHNIDETTPPTIILVGSEDTASKPAACREFQRQMEAHDRRYDLLIYEGQTHGFYLKDPHYEEITNQAMARFLQSIGFIAESPN</sequence>
<gene>
    <name evidence="5" type="ORF">H5P30_12580</name>
</gene>
<feature type="domain" description="BD-FAE-like" evidence="4">
    <location>
        <begin position="31"/>
        <end position="141"/>
    </location>
</feature>
<dbReference type="Pfam" id="PF00326">
    <property type="entry name" value="Peptidase_S9"/>
    <property type="match status" value="1"/>
</dbReference>
<dbReference type="SUPFAM" id="SSF53474">
    <property type="entry name" value="alpha/beta-Hydrolases"/>
    <property type="match status" value="1"/>
</dbReference>
<dbReference type="EMBL" id="JACHVA010000101">
    <property type="protein sequence ID" value="MBC2602610.1"/>
    <property type="molecule type" value="Genomic_DNA"/>
</dbReference>
<dbReference type="GO" id="GO:0006508">
    <property type="term" value="P:proteolysis"/>
    <property type="evidence" value="ECO:0007669"/>
    <property type="project" value="InterPro"/>
</dbReference>
<dbReference type="InterPro" id="IPR001375">
    <property type="entry name" value="Peptidase_S9_cat"/>
</dbReference>
<dbReference type="Pfam" id="PF20434">
    <property type="entry name" value="BD-FAE"/>
    <property type="match status" value="1"/>
</dbReference>
<dbReference type="GO" id="GO:0008236">
    <property type="term" value="F:serine-type peptidase activity"/>
    <property type="evidence" value="ECO:0007669"/>
    <property type="project" value="InterPro"/>
</dbReference>
<dbReference type="InterPro" id="IPR049492">
    <property type="entry name" value="BD-FAE-like_dom"/>
</dbReference>
<proteinExistence type="inferred from homology"/>
<dbReference type="InterPro" id="IPR029058">
    <property type="entry name" value="AB_hydrolase_fold"/>
</dbReference>
<evidence type="ECO:0000313" key="6">
    <source>
        <dbReference type="Proteomes" id="UP000525652"/>
    </source>
</evidence>